<organism evidence="1 2">
    <name type="scientific">Catharanthus roseus</name>
    <name type="common">Madagascar periwinkle</name>
    <name type="synonym">Vinca rosea</name>
    <dbReference type="NCBI Taxonomy" id="4058"/>
    <lineage>
        <taxon>Eukaryota</taxon>
        <taxon>Viridiplantae</taxon>
        <taxon>Streptophyta</taxon>
        <taxon>Embryophyta</taxon>
        <taxon>Tracheophyta</taxon>
        <taxon>Spermatophyta</taxon>
        <taxon>Magnoliopsida</taxon>
        <taxon>eudicotyledons</taxon>
        <taxon>Gunneridae</taxon>
        <taxon>Pentapetalae</taxon>
        <taxon>asterids</taxon>
        <taxon>lamiids</taxon>
        <taxon>Gentianales</taxon>
        <taxon>Apocynaceae</taxon>
        <taxon>Rauvolfioideae</taxon>
        <taxon>Vinceae</taxon>
        <taxon>Catharanthinae</taxon>
        <taxon>Catharanthus</taxon>
    </lineage>
</organism>
<keyword evidence="2" id="KW-1185">Reference proteome</keyword>
<reference evidence="2" key="1">
    <citation type="journal article" date="2023" name="Nat. Plants">
        <title>Single-cell RNA sequencing provides a high-resolution roadmap for understanding the multicellular compartmentation of specialized metabolism.</title>
        <authorList>
            <person name="Sun S."/>
            <person name="Shen X."/>
            <person name="Li Y."/>
            <person name="Li Y."/>
            <person name="Wang S."/>
            <person name="Li R."/>
            <person name="Zhang H."/>
            <person name="Shen G."/>
            <person name="Guo B."/>
            <person name="Wei J."/>
            <person name="Xu J."/>
            <person name="St-Pierre B."/>
            <person name="Chen S."/>
            <person name="Sun C."/>
        </authorList>
    </citation>
    <scope>NUCLEOTIDE SEQUENCE [LARGE SCALE GENOMIC DNA]</scope>
</reference>
<evidence type="ECO:0000313" key="2">
    <source>
        <dbReference type="Proteomes" id="UP001060085"/>
    </source>
</evidence>
<dbReference type="Proteomes" id="UP001060085">
    <property type="component" value="Linkage Group LG08"/>
</dbReference>
<sequence length="183" mass="21365">MSSKFISISISPLVAYNPKIPVSNVIQEVQILFQTGCTYKRAWYATKFTIEGRPQSYNLQSGCGKWQAYTLPCSHALAVCRKNGTRADTYMPNIYSRETYRRTYQSHFHPVGLEKFWRDAPYNLTFHPPNMNNERGRKQGTRFRGEMDYRNLDSPPRCDRCRMPGHNIKNCNNPVQAMYNFVF</sequence>
<accession>A0ACB9ZLF1</accession>
<dbReference type="EMBL" id="CM044708">
    <property type="protein sequence ID" value="KAI5648517.1"/>
    <property type="molecule type" value="Genomic_DNA"/>
</dbReference>
<proteinExistence type="predicted"/>
<evidence type="ECO:0000313" key="1">
    <source>
        <dbReference type="EMBL" id="KAI5648517.1"/>
    </source>
</evidence>
<name>A0ACB9ZLF1_CATRO</name>
<comment type="caution">
    <text evidence="1">The sequence shown here is derived from an EMBL/GenBank/DDBJ whole genome shotgun (WGS) entry which is preliminary data.</text>
</comment>
<protein>
    <submittedName>
        <fullName evidence="1">Uncharacterized protein</fullName>
    </submittedName>
</protein>
<gene>
    <name evidence="1" type="ORF">M9H77_34522</name>
</gene>